<accession>A0AAD9AAB8</accession>
<dbReference type="AlphaFoldDB" id="A0AAD9AAB8"/>
<organism evidence="2 3">
    <name type="scientific">Colletotrichum chrysophilum</name>
    <dbReference type="NCBI Taxonomy" id="1836956"/>
    <lineage>
        <taxon>Eukaryota</taxon>
        <taxon>Fungi</taxon>
        <taxon>Dikarya</taxon>
        <taxon>Ascomycota</taxon>
        <taxon>Pezizomycotina</taxon>
        <taxon>Sordariomycetes</taxon>
        <taxon>Hypocreomycetidae</taxon>
        <taxon>Glomerellales</taxon>
        <taxon>Glomerellaceae</taxon>
        <taxon>Colletotrichum</taxon>
        <taxon>Colletotrichum gloeosporioides species complex</taxon>
    </lineage>
</organism>
<proteinExistence type="predicted"/>
<feature type="region of interest" description="Disordered" evidence="1">
    <location>
        <begin position="76"/>
        <end position="100"/>
    </location>
</feature>
<evidence type="ECO:0000313" key="2">
    <source>
        <dbReference type="EMBL" id="KAK1843007.1"/>
    </source>
</evidence>
<dbReference type="EMBL" id="JAQOWY010000382">
    <property type="protein sequence ID" value="KAK1843007.1"/>
    <property type="molecule type" value="Genomic_DNA"/>
</dbReference>
<keyword evidence="3" id="KW-1185">Reference proteome</keyword>
<evidence type="ECO:0000313" key="3">
    <source>
        <dbReference type="Proteomes" id="UP001243330"/>
    </source>
</evidence>
<dbReference type="Proteomes" id="UP001243330">
    <property type="component" value="Unassembled WGS sequence"/>
</dbReference>
<feature type="region of interest" description="Disordered" evidence="1">
    <location>
        <begin position="1"/>
        <end position="20"/>
    </location>
</feature>
<protein>
    <submittedName>
        <fullName evidence="2">Uncharacterized protein</fullName>
    </submittedName>
</protein>
<gene>
    <name evidence="2" type="ORF">CCHR01_14377</name>
</gene>
<name>A0AAD9AAB8_9PEZI</name>
<comment type="caution">
    <text evidence="2">The sequence shown here is derived from an EMBL/GenBank/DDBJ whole genome shotgun (WGS) entry which is preliminary data.</text>
</comment>
<evidence type="ECO:0000256" key="1">
    <source>
        <dbReference type="SAM" id="MobiDB-lite"/>
    </source>
</evidence>
<reference evidence="2" key="1">
    <citation type="submission" date="2023-01" db="EMBL/GenBank/DDBJ databases">
        <title>Colletotrichum chrysophilum M932 genome sequence.</title>
        <authorList>
            <person name="Baroncelli R."/>
        </authorList>
    </citation>
    <scope>NUCLEOTIDE SEQUENCE</scope>
    <source>
        <strain evidence="2">M932</strain>
    </source>
</reference>
<sequence length="121" mass="12528">MARSSSSQHSAPQATYARGRAAAPIHFPPVGPVLHSARGVNTLGTDVLAAAASDTNFWNGLSGCHGRNGSQLNCVPFSPPGGQQSSRIEEAGRLPPAKSRGAESSWTRVIAVVGFSHVRIA</sequence>
<feature type="compositionally biased region" description="Polar residues" evidence="1">
    <location>
        <begin position="1"/>
        <end position="13"/>
    </location>
</feature>